<comment type="subcellular location">
    <subcellularLocation>
        <location evidence="1">Membrane</location>
        <topology evidence="1">Multi-pass membrane protein</topology>
    </subcellularLocation>
</comment>
<evidence type="ECO:0000259" key="8">
    <source>
        <dbReference type="PROSITE" id="PS50922"/>
    </source>
</evidence>
<feature type="transmembrane region" description="Helical" evidence="7">
    <location>
        <begin position="36"/>
        <end position="54"/>
    </location>
</feature>
<dbReference type="PANTHER" id="PTHR13439:SF0">
    <property type="entry name" value="TOPOISOMERASE I DAMAGE AFFECTED PROTEIN 4"/>
    <property type="match status" value="1"/>
</dbReference>
<evidence type="ECO:0000256" key="7">
    <source>
        <dbReference type="SAM" id="Phobius"/>
    </source>
</evidence>
<sequence length="406" mass="45299">MKDPFPIGPPAFLVEASKPLCDAVGLTALPLHIHEVIFAAGLYTVLQTVVSPALSKAICPGIYNKFDKRTVINWNVHVVSFFQSCIICGLALYALIADPEVQDWRRPESWEKRLWAYDGMIGFVQAMAYGYFIWDIYLCIRYIHIFGVGMLAHAMSAVSVFSFGFRPFVGYYAPVFLLYELSSPFLNIHWFCDKVGLTGTIYQAINGTLLAIVFFSCRLVWGVWNSYHVFYDVRTAQAAGYGEWGFAQTVAAKEAEMLKGQGFYEKYTGLRFTNIDIATGDVTGYMAPVKYAPLWLGGAYLAANMTLNVLNVYWFTKMIETIRSRFPPPFGTKGTGSKKNKQEFKARKGSVSMDEISKYMGEGEVPMDGKVNGEKIQASDVTKSVYADGSTSLEVGGKSLRSRRKA</sequence>
<feature type="transmembrane region" description="Helical" evidence="7">
    <location>
        <begin position="146"/>
        <end position="165"/>
    </location>
</feature>
<feature type="transmembrane region" description="Helical" evidence="7">
    <location>
        <begin position="74"/>
        <end position="95"/>
    </location>
</feature>
<feature type="transmembrane region" description="Helical" evidence="7">
    <location>
        <begin position="294"/>
        <end position="315"/>
    </location>
</feature>
<feature type="transmembrane region" description="Helical" evidence="7">
    <location>
        <begin position="115"/>
        <end position="134"/>
    </location>
</feature>
<evidence type="ECO:0000256" key="4">
    <source>
        <dbReference type="ARBA" id="ARBA00023136"/>
    </source>
</evidence>
<keyword evidence="3 7" id="KW-1133">Transmembrane helix</keyword>
<evidence type="ECO:0000313" key="10">
    <source>
        <dbReference type="Proteomes" id="UP000799441"/>
    </source>
</evidence>
<feature type="transmembrane region" description="Helical" evidence="7">
    <location>
        <begin position="204"/>
        <end position="224"/>
    </location>
</feature>
<dbReference type="Pfam" id="PF03798">
    <property type="entry name" value="TRAM_LAG1_CLN8"/>
    <property type="match status" value="1"/>
</dbReference>
<evidence type="ECO:0000256" key="3">
    <source>
        <dbReference type="ARBA" id="ARBA00022989"/>
    </source>
</evidence>
<dbReference type="GO" id="GO:0016020">
    <property type="term" value="C:membrane"/>
    <property type="evidence" value="ECO:0007669"/>
    <property type="project" value="UniProtKB-SubCell"/>
</dbReference>
<dbReference type="Proteomes" id="UP000799441">
    <property type="component" value="Unassembled WGS sequence"/>
</dbReference>
<keyword evidence="4 5" id="KW-0472">Membrane</keyword>
<dbReference type="InterPro" id="IPR006634">
    <property type="entry name" value="TLC-dom"/>
</dbReference>
<dbReference type="PROSITE" id="PS50922">
    <property type="entry name" value="TLC"/>
    <property type="match status" value="1"/>
</dbReference>
<accession>A0A9P4UPD5</accession>
<reference evidence="9" key="1">
    <citation type="journal article" date="2020" name="Stud. Mycol.">
        <title>101 Dothideomycetes genomes: a test case for predicting lifestyles and emergence of pathogens.</title>
        <authorList>
            <person name="Haridas S."/>
            <person name="Albert R."/>
            <person name="Binder M."/>
            <person name="Bloem J."/>
            <person name="Labutti K."/>
            <person name="Salamov A."/>
            <person name="Andreopoulos B."/>
            <person name="Baker S."/>
            <person name="Barry K."/>
            <person name="Bills G."/>
            <person name="Bluhm B."/>
            <person name="Cannon C."/>
            <person name="Castanera R."/>
            <person name="Culley D."/>
            <person name="Daum C."/>
            <person name="Ezra D."/>
            <person name="Gonzalez J."/>
            <person name="Henrissat B."/>
            <person name="Kuo A."/>
            <person name="Liang C."/>
            <person name="Lipzen A."/>
            <person name="Lutzoni F."/>
            <person name="Magnuson J."/>
            <person name="Mondo S."/>
            <person name="Nolan M."/>
            <person name="Ohm R."/>
            <person name="Pangilinan J."/>
            <person name="Park H.-J."/>
            <person name="Ramirez L."/>
            <person name="Alfaro M."/>
            <person name="Sun H."/>
            <person name="Tritt A."/>
            <person name="Yoshinaga Y."/>
            <person name="Zwiers L.-H."/>
            <person name="Turgeon B."/>
            <person name="Goodwin S."/>
            <person name="Spatafora J."/>
            <person name="Crous P."/>
            <person name="Grigoriev I."/>
        </authorList>
    </citation>
    <scope>NUCLEOTIDE SEQUENCE</scope>
    <source>
        <strain evidence="9">CBS 116435</strain>
    </source>
</reference>
<dbReference type="PANTHER" id="PTHR13439">
    <property type="entry name" value="CT120 PROTEIN"/>
    <property type="match status" value="1"/>
</dbReference>
<evidence type="ECO:0000256" key="2">
    <source>
        <dbReference type="ARBA" id="ARBA00022692"/>
    </source>
</evidence>
<evidence type="ECO:0000256" key="1">
    <source>
        <dbReference type="ARBA" id="ARBA00004141"/>
    </source>
</evidence>
<dbReference type="EMBL" id="MU003788">
    <property type="protein sequence ID" value="KAF2721679.1"/>
    <property type="molecule type" value="Genomic_DNA"/>
</dbReference>
<keyword evidence="2 5" id="KW-0812">Transmembrane</keyword>
<organism evidence="9 10">
    <name type="scientific">Polychaeton citri CBS 116435</name>
    <dbReference type="NCBI Taxonomy" id="1314669"/>
    <lineage>
        <taxon>Eukaryota</taxon>
        <taxon>Fungi</taxon>
        <taxon>Dikarya</taxon>
        <taxon>Ascomycota</taxon>
        <taxon>Pezizomycotina</taxon>
        <taxon>Dothideomycetes</taxon>
        <taxon>Dothideomycetidae</taxon>
        <taxon>Capnodiales</taxon>
        <taxon>Capnodiaceae</taxon>
        <taxon>Polychaeton</taxon>
    </lineage>
</organism>
<dbReference type="SMART" id="SM00724">
    <property type="entry name" value="TLC"/>
    <property type="match status" value="1"/>
</dbReference>
<proteinExistence type="predicted"/>
<evidence type="ECO:0000313" key="9">
    <source>
        <dbReference type="EMBL" id="KAF2721679.1"/>
    </source>
</evidence>
<dbReference type="GO" id="GO:0005783">
    <property type="term" value="C:endoplasmic reticulum"/>
    <property type="evidence" value="ECO:0007669"/>
    <property type="project" value="TreeGrafter"/>
</dbReference>
<feature type="transmembrane region" description="Helical" evidence="7">
    <location>
        <begin position="171"/>
        <end position="192"/>
    </location>
</feature>
<keyword evidence="10" id="KW-1185">Reference proteome</keyword>
<name>A0A9P4UPD5_9PEZI</name>
<dbReference type="GO" id="GO:0055088">
    <property type="term" value="P:lipid homeostasis"/>
    <property type="evidence" value="ECO:0007669"/>
    <property type="project" value="TreeGrafter"/>
</dbReference>
<gene>
    <name evidence="9" type="ORF">K431DRAFT_303213</name>
</gene>
<dbReference type="InterPro" id="IPR050846">
    <property type="entry name" value="TLCD"/>
</dbReference>
<dbReference type="OrthoDB" id="10266980at2759"/>
<feature type="domain" description="TLC" evidence="8">
    <location>
        <begin position="69"/>
        <end position="327"/>
    </location>
</feature>
<feature type="region of interest" description="Disordered" evidence="6">
    <location>
        <begin position="330"/>
        <end position="351"/>
    </location>
</feature>
<dbReference type="AlphaFoldDB" id="A0A9P4UPD5"/>
<evidence type="ECO:0000256" key="5">
    <source>
        <dbReference type="PROSITE-ProRule" id="PRU00205"/>
    </source>
</evidence>
<evidence type="ECO:0000256" key="6">
    <source>
        <dbReference type="SAM" id="MobiDB-lite"/>
    </source>
</evidence>
<protein>
    <submittedName>
        <fullName evidence="9">DUF887-domain-containing protein</fullName>
    </submittedName>
</protein>
<comment type="caution">
    <text evidence="9">The sequence shown here is derived from an EMBL/GenBank/DDBJ whole genome shotgun (WGS) entry which is preliminary data.</text>
</comment>